<accession>A0A7Y0EQ14</accession>
<dbReference type="RefSeq" id="WP_169171951.1">
    <property type="nucleotide sequence ID" value="NZ_JAAIII010000003.1"/>
</dbReference>
<comment type="caution">
    <text evidence="1">The sequence shown here is derived from an EMBL/GenBank/DDBJ whole genome shotgun (WGS) entry which is preliminary data.</text>
</comment>
<name>A0A7Y0EQ14_9BIFI</name>
<evidence type="ECO:0000313" key="2">
    <source>
        <dbReference type="Proteomes" id="UP000532194"/>
    </source>
</evidence>
<dbReference type="EMBL" id="JAAIII010000003">
    <property type="protein sequence ID" value="NMM93898.1"/>
    <property type="molecule type" value="Genomic_DNA"/>
</dbReference>
<protein>
    <submittedName>
        <fullName evidence="1">Uncharacterized protein</fullName>
    </submittedName>
</protein>
<evidence type="ECO:0000313" key="1">
    <source>
        <dbReference type="EMBL" id="NMM93898.1"/>
    </source>
</evidence>
<proteinExistence type="predicted"/>
<sequence>MFVILDDQGNEERRVEKLPKLEYDLSQWNEPYDERGAYVTVGARDPWGHVVSITTNKSGEGEFEWVDRPFGGEWRQTRGTLQFQLSDSDQGVKKTLNNRWKAAHVRGADDWDAWQQALRECDEQDKEELGRM</sequence>
<organism evidence="1 2">
    <name type="scientific">Bifidobacterium oedipodis</name>
    <dbReference type="NCBI Taxonomy" id="2675322"/>
    <lineage>
        <taxon>Bacteria</taxon>
        <taxon>Bacillati</taxon>
        <taxon>Actinomycetota</taxon>
        <taxon>Actinomycetes</taxon>
        <taxon>Bifidobacteriales</taxon>
        <taxon>Bifidobacteriaceae</taxon>
        <taxon>Bifidobacterium</taxon>
    </lineage>
</organism>
<dbReference type="AlphaFoldDB" id="A0A7Y0EQ14"/>
<reference evidence="1 2" key="1">
    <citation type="submission" date="2020-02" db="EMBL/GenBank/DDBJ databases">
        <title>Characterization of phylogenetic diversity of novel bifidobacterial species isolated in Czech ZOOs.</title>
        <authorList>
            <person name="Lugli G.A."/>
            <person name="Vera N.B."/>
            <person name="Ventura M."/>
        </authorList>
    </citation>
    <scope>NUCLEOTIDE SEQUENCE [LARGE SCALE GENOMIC DNA]</scope>
    <source>
        <strain evidence="1 2">DSM 109957</strain>
    </source>
</reference>
<keyword evidence="2" id="KW-1185">Reference proteome</keyword>
<dbReference type="Proteomes" id="UP000532194">
    <property type="component" value="Unassembled WGS sequence"/>
</dbReference>
<gene>
    <name evidence="1" type="ORF">G1C95_1085</name>
</gene>